<keyword evidence="3" id="KW-0479">Metal-binding</keyword>
<sequence>MLNKVFNNRLDDFWVYPRLTRNKHKREFNDNFFDFLNNPRIKDTPTNLYVHIPFCDSNCFFCPYYKVFGKKGLEKYKDVYIDSIIKEMSLYGNTNYIRKKKISSIHFGGGNPFLLNVKDFEKIIQATKKFFNFKVDQNISVEGSINCITNESQLKDLYSIGVDRISFGVQTFDPKIRKNMYIRATLEELYKGIDLIKKFGKMKFCVDMMYNMPDQNEKIFLNDLKKVNEINPYQMDLYSMAVFPNTNLDKKIRERDYYTLNPSNENSIRMFIIANNWLKGQGYNQLTINTYSRYQKKVHIGDKVYLNNGNVIGLGASSRGYIDGYAYKNVVDIEAYISEVMKLNYPAELSLKCSEDEHNDRKMVLFPILLKIPKNEIPNYSRYKNKLDELVNHHILELDDESNYRVTDRGLPWTGNISSLFINKDAWDAYLQSLMISLKKGFNPYNEDYMGCKHERKEKNAL</sequence>
<protein>
    <recommendedName>
        <fullName evidence="1">Heme chaperone HemW</fullName>
    </recommendedName>
</protein>
<dbReference type="InterPro" id="IPR034505">
    <property type="entry name" value="Coproporphyrinogen-III_oxidase"/>
</dbReference>
<keyword evidence="8" id="KW-1185">Reference proteome</keyword>
<dbReference type="InterPro" id="IPR013785">
    <property type="entry name" value="Aldolase_TIM"/>
</dbReference>
<feature type="domain" description="Radical SAM core" evidence="6">
    <location>
        <begin position="40"/>
        <end position="269"/>
    </location>
</feature>
<evidence type="ECO:0000256" key="1">
    <source>
        <dbReference type="ARBA" id="ARBA00017228"/>
    </source>
</evidence>
<dbReference type="PANTHER" id="PTHR13932">
    <property type="entry name" value="COPROPORPHYRINIGEN III OXIDASE"/>
    <property type="match status" value="1"/>
</dbReference>
<dbReference type="InterPro" id="IPR007197">
    <property type="entry name" value="rSAM"/>
</dbReference>
<dbReference type="InterPro" id="IPR058240">
    <property type="entry name" value="rSAM_sf"/>
</dbReference>
<accession>A0ABW5S0A0</accession>
<reference evidence="8" key="1">
    <citation type="journal article" date="2019" name="Int. J. Syst. Evol. Microbiol.">
        <title>The Global Catalogue of Microorganisms (GCM) 10K type strain sequencing project: providing services to taxonomists for standard genome sequencing and annotation.</title>
        <authorList>
            <consortium name="The Broad Institute Genomics Platform"/>
            <consortium name="The Broad Institute Genome Sequencing Center for Infectious Disease"/>
            <person name="Wu L."/>
            <person name="Ma J."/>
        </authorList>
    </citation>
    <scope>NUCLEOTIDE SEQUENCE [LARGE SCALE GENOMIC DNA]</scope>
    <source>
        <strain evidence="8">TISTR 2466</strain>
    </source>
</reference>
<keyword evidence="4" id="KW-0408">Iron</keyword>
<comment type="caution">
    <text evidence="7">The sequence shown here is derived from an EMBL/GenBank/DDBJ whole genome shotgun (WGS) entry which is preliminary data.</text>
</comment>
<evidence type="ECO:0000313" key="8">
    <source>
        <dbReference type="Proteomes" id="UP001597399"/>
    </source>
</evidence>
<evidence type="ECO:0000256" key="5">
    <source>
        <dbReference type="ARBA" id="ARBA00023014"/>
    </source>
</evidence>
<dbReference type="PANTHER" id="PTHR13932:SF5">
    <property type="entry name" value="RADICAL S-ADENOSYL METHIONINE DOMAIN-CONTAINING PROTEIN 1, MITOCHONDRIAL"/>
    <property type="match status" value="1"/>
</dbReference>
<dbReference type="Gene3D" id="3.20.20.70">
    <property type="entry name" value="Aldolase class I"/>
    <property type="match status" value="1"/>
</dbReference>
<keyword evidence="5" id="KW-0411">Iron-sulfur</keyword>
<dbReference type="SFLD" id="SFLDG01065">
    <property type="entry name" value="anaerobic_coproporphyrinogen-I"/>
    <property type="match status" value="1"/>
</dbReference>
<dbReference type="EMBL" id="JBHUMQ010000014">
    <property type="protein sequence ID" value="MFD2693046.1"/>
    <property type="molecule type" value="Genomic_DNA"/>
</dbReference>
<dbReference type="SFLD" id="SFLDS00029">
    <property type="entry name" value="Radical_SAM"/>
    <property type="match status" value="1"/>
</dbReference>
<evidence type="ECO:0000256" key="4">
    <source>
        <dbReference type="ARBA" id="ARBA00023004"/>
    </source>
</evidence>
<dbReference type="SUPFAM" id="SSF102114">
    <property type="entry name" value="Radical SAM enzymes"/>
    <property type="match status" value="1"/>
</dbReference>
<gene>
    <name evidence="7" type="ORF">ACFSUE_05285</name>
</gene>
<dbReference type="Pfam" id="PF04055">
    <property type="entry name" value="Radical_SAM"/>
    <property type="match status" value="1"/>
</dbReference>
<dbReference type="Proteomes" id="UP001597399">
    <property type="component" value="Unassembled WGS sequence"/>
</dbReference>
<evidence type="ECO:0000256" key="3">
    <source>
        <dbReference type="ARBA" id="ARBA00022723"/>
    </source>
</evidence>
<dbReference type="CDD" id="cd01335">
    <property type="entry name" value="Radical_SAM"/>
    <property type="match status" value="1"/>
</dbReference>
<proteinExistence type="predicted"/>
<dbReference type="InterPro" id="IPR006638">
    <property type="entry name" value="Elp3/MiaA/NifB-like_rSAM"/>
</dbReference>
<dbReference type="PROSITE" id="PS51918">
    <property type="entry name" value="RADICAL_SAM"/>
    <property type="match status" value="1"/>
</dbReference>
<organism evidence="7 8">
    <name type="scientific">Sporolactobacillus shoreicorticis</name>
    <dbReference type="NCBI Taxonomy" id="1923877"/>
    <lineage>
        <taxon>Bacteria</taxon>
        <taxon>Bacillati</taxon>
        <taxon>Bacillota</taxon>
        <taxon>Bacilli</taxon>
        <taxon>Bacillales</taxon>
        <taxon>Sporolactobacillaceae</taxon>
        <taxon>Sporolactobacillus</taxon>
    </lineage>
</organism>
<dbReference type="SMART" id="SM00729">
    <property type="entry name" value="Elp3"/>
    <property type="match status" value="1"/>
</dbReference>
<dbReference type="RefSeq" id="WP_253064036.1">
    <property type="nucleotide sequence ID" value="NZ_JAMXWM010000026.1"/>
</dbReference>
<name>A0ABW5S0A0_9BACL</name>
<evidence type="ECO:0000259" key="6">
    <source>
        <dbReference type="PROSITE" id="PS51918"/>
    </source>
</evidence>
<keyword evidence="2" id="KW-0949">S-adenosyl-L-methionine</keyword>
<evidence type="ECO:0000256" key="2">
    <source>
        <dbReference type="ARBA" id="ARBA00022691"/>
    </source>
</evidence>
<evidence type="ECO:0000313" key="7">
    <source>
        <dbReference type="EMBL" id="MFD2693046.1"/>
    </source>
</evidence>